<gene>
    <name evidence="1" type="ORF">ALQ64_02455</name>
</gene>
<dbReference type="EMBL" id="RBOW01000373">
    <property type="protein sequence ID" value="RMN33490.1"/>
    <property type="molecule type" value="Genomic_DNA"/>
</dbReference>
<comment type="caution">
    <text evidence="1">The sequence shown here is derived from an EMBL/GenBank/DDBJ whole genome shotgun (WGS) entry which is preliminary data.</text>
</comment>
<organism evidence="1 2">
    <name type="scientific">Pseudomonas cannabina</name>
    <dbReference type="NCBI Taxonomy" id="86840"/>
    <lineage>
        <taxon>Bacteria</taxon>
        <taxon>Pseudomonadati</taxon>
        <taxon>Pseudomonadota</taxon>
        <taxon>Gammaproteobacteria</taxon>
        <taxon>Pseudomonadales</taxon>
        <taxon>Pseudomonadaceae</taxon>
        <taxon>Pseudomonas</taxon>
    </lineage>
</organism>
<dbReference type="InterPro" id="IPR056903">
    <property type="entry name" value="PA4575-like"/>
</dbReference>
<evidence type="ECO:0000313" key="2">
    <source>
        <dbReference type="Proteomes" id="UP000281372"/>
    </source>
</evidence>
<sequence length="128" mass="14359">MARTLLREKSGAFADQERIMQRSLCLTRECMGLMTRIECVIRPLPCDSNRWMLLFAAGMADEQPSAIKSQGPFNGQPAAQSMLTSITESLALHGYRCADDISIWTLHMQAELRRIDSGMASFQRSSPF</sequence>
<accession>A0A3M3LDV8</accession>
<dbReference type="Pfam" id="PF24876">
    <property type="entry name" value="PA4575"/>
    <property type="match status" value="1"/>
</dbReference>
<dbReference type="AlphaFoldDB" id="A0A3M3LDV8"/>
<protein>
    <submittedName>
        <fullName evidence="1">Uncharacterized protein</fullName>
    </submittedName>
</protein>
<evidence type="ECO:0000313" key="1">
    <source>
        <dbReference type="EMBL" id="RMN33490.1"/>
    </source>
</evidence>
<proteinExistence type="predicted"/>
<dbReference type="Proteomes" id="UP000281372">
    <property type="component" value="Unassembled WGS sequence"/>
</dbReference>
<name>A0A3M3LDV8_PSECA</name>
<reference evidence="1 2" key="1">
    <citation type="submission" date="2018-08" db="EMBL/GenBank/DDBJ databases">
        <title>Recombination of ecologically and evolutionarily significant loci maintains genetic cohesion in the Pseudomonas syringae species complex.</title>
        <authorList>
            <person name="Dillon M."/>
            <person name="Thakur S."/>
            <person name="Almeida R.N.D."/>
            <person name="Weir B.S."/>
            <person name="Guttman D.S."/>
        </authorList>
    </citation>
    <scope>NUCLEOTIDE SEQUENCE [LARGE SCALE GENOMIC DNA]</scope>
    <source>
        <strain evidence="1 2">ICMP 2821</strain>
    </source>
</reference>